<feature type="binding site" evidence="7">
    <location>
        <position position="342"/>
    </location>
    <ligand>
        <name>3-phosphoshikimate</name>
        <dbReference type="ChEBI" id="CHEBI:145989"/>
    </ligand>
</feature>
<evidence type="ECO:0000259" key="8">
    <source>
        <dbReference type="Pfam" id="PF00275"/>
    </source>
</evidence>
<reference evidence="9 10" key="1">
    <citation type="submission" date="2017-05" db="EMBL/GenBank/DDBJ databases">
        <title>Host range expansion of the Methanosphaera genus to humans and monogastric animals involves recent and extensive reduction in genome content.</title>
        <authorList>
            <person name="Hoedt E.C."/>
            <person name="Volmer J.G."/>
            <person name="Parks D.H."/>
            <person name="Rosewarne C.P."/>
            <person name="Denman S.E."/>
            <person name="Mcsweeney C.S."/>
            <person name="O Cuiv P."/>
            <person name="Hugenholtz P."/>
            <person name="Tyson G.W."/>
            <person name="Morrison M."/>
        </authorList>
    </citation>
    <scope>NUCLEOTIDE SEQUENCE [LARGE SCALE GENOMIC DNA]</scope>
    <source>
        <strain evidence="9 10">PA5</strain>
    </source>
</reference>
<dbReference type="Gene3D" id="3.65.10.10">
    <property type="entry name" value="Enolpyruvate transferase domain"/>
    <property type="match status" value="2"/>
</dbReference>
<keyword evidence="4 7" id="KW-0808">Transferase</keyword>
<evidence type="ECO:0000256" key="1">
    <source>
        <dbReference type="ARBA" id="ARBA00004811"/>
    </source>
</evidence>
<accession>A0A328Q9K3</accession>
<dbReference type="Pfam" id="PF00275">
    <property type="entry name" value="EPSP_synthase"/>
    <property type="match status" value="1"/>
</dbReference>
<dbReference type="InterPro" id="IPR023193">
    <property type="entry name" value="EPSP_synthase_CS"/>
</dbReference>
<dbReference type="GO" id="GO:0005737">
    <property type="term" value="C:cytoplasm"/>
    <property type="evidence" value="ECO:0007669"/>
    <property type="project" value="UniProtKB-SubCell"/>
</dbReference>
<dbReference type="AlphaFoldDB" id="A0A328Q9K3"/>
<comment type="caution">
    <text evidence="7">Lacks conserved residue(s) required for the propagation of feature annotation.</text>
</comment>
<keyword evidence="5 7" id="KW-0057">Aromatic amino acid biosynthesis</keyword>
<feature type="binding site" evidence="7">
    <location>
        <position position="169"/>
    </location>
    <ligand>
        <name>3-phosphoshikimate</name>
        <dbReference type="ChEBI" id="CHEBI:145989"/>
    </ligand>
</feature>
<dbReference type="GO" id="GO:0009073">
    <property type="term" value="P:aromatic amino acid family biosynthetic process"/>
    <property type="evidence" value="ECO:0007669"/>
    <property type="project" value="UniProtKB-KW"/>
</dbReference>
<comment type="function">
    <text evidence="7">Catalyzes the transfer of the enolpyruvyl moiety of phosphoenolpyruvate (PEP) to the 5-hydroxyl of shikimate-3-phosphate (S3P) to produce enolpyruvyl shikimate-3-phosphate and inorganic phosphate.</text>
</comment>
<dbReference type="Proteomes" id="UP000248557">
    <property type="component" value="Unassembled WGS sequence"/>
</dbReference>
<dbReference type="InterPro" id="IPR013792">
    <property type="entry name" value="RNA3'P_cycl/enolpyr_Trfase_a/b"/>
</dbReference>
<comment type="pathway">
    <text evidence="1">Metabolic intermediate biosynthesis; chorismate biosynthesis; chorismate from D-erythrose 4-phosphate and phosphoenolpyruvate: step 6/7.</text>
</comment>
<comment type="subcellular location">
    <subcellularLocation>
        <location evidence="7">Cytoplasm</location>
    </subcellularLocation>
</comment>
<comment type="caution">
    <text evidence="9">The sequence shown here is derived from an EMBL/GenBank/DDBJ whole genome shotgun (WGS) entry which is preliminary data.</text>
</comment>
<evidence type="ECO:0000256" key="3">
    <source>
        <dbReference type="ARBA" id="ARBA00022605"/>
    </source>
</evidence>
<evidence type="ECO:0000256" key="5">
    <source>
        <dbReference type="ARBA" id="ARBA00023141"/>
    </source>
</evidence>
<feature type="binding site" evidence="7">
    <location>
        <position position="386"/>
    </location>
    <ligand>
        <name>phosphoenolpyruvate</name>
        <dbReference type="ChEBI" id="CHEBI:58702"/>
    </ligand>
</feature>
<dbReference type="PANTHER" id="PTHR21090">
    <property type="entry name" value="AROM/DEHYDROQUINATE SYNTHASE"/>
    <property type="match status" value="1"/>
</dbReference>
<feature type="binding site" evidence="7">
    <location>
        <position position="21"/>
    </location>
    <ligand>
        <name>3-phosphoshikimate</name>
        <dbReference type="ChEBI" id="CHEBI:145989"/>
    </ligand>
</feature>
<dbReference type="EC" id="2.5.1.19" evidence="7"/>
<dbReference type="CDD" id="cd01556">
    <property type="entry name" value="EPSP_synthase"/>
    <property type="match status" value="1"/>
</dbReference>
<dbReference type="RefSeq" id="WP_112149383.1">
    <property type="nucleotide sequence ID" value="NZ_CATZNA010000098.1"/>
</dbReference>
<feature type="binding site" evidence="7">
    <location>
        <position position="167"/>
    </location>
    <ligand>
        <name>3-phosphoshikimate</name>
        <dbReference type="ChEBI" id="CHEBI:145989"/>
    </ligand>
</feature>
<dbReference type="EMBL" id="NGJK01000025">
    <property type="protein sequence ID" value="RAP03450.1"/>
    <property type="molecule type" value="Genomic_DNA"/>
</dbReference>
<dbReference type="GO" id="GO:0009423">
    <property type="term" value="P:chorismate biosynthetic process"/>
    <property type="evidence" value="ECO:0007669"/>
    <property type="project" value="UniProtKB-UniRule"/>
</dbReference>
<feature type="binding site" evidence="7">
    <location>
        <position position="92"/>
    </location>
    <ligand>
        <name>phosphoenolpyruvate</name>
        <dbReference type="ChEBI" id="CHEBI:58702"/>
    </ligand>
</feature>
<feature type="binding site" evidence="7">
    <location>
        <position position="315"/>
    </location>
    <ligand>
        <name>3-phosphoshikimate</name>
        <dbReference type="ChEBI" id="CHEBI:145989"/>
    </ligand>
</feature>
<sequence>MDLQVEKINKISGVIKAPASKSYSHRAFIAAALAEGQSILRDPLYSADTIATLEACEQLGALFQRYPDKCIVQGTAGYIRTPENIIDVKNSGTSVRILSSVAAIAPRANYTIFTGDESLRKRPMQDLIDALENLGVQISSSQSNGTPPIIVKGGFEGGQTDIKGDVSSQFISSIIMAAPYSKKPVTLNVKGTFVSKPYVNMTLSVISKFGIDFEYDTTNIPEYSSYYIEPQKYEATDYTIEGDYSSASYILAAAAMLPSNLTVKNLYKDSMQGDKIIIDIIKKMGAEVTVDDDQIHIESDGNLKAFDINLEDAPDLLPTISILMAQAEGVSKITGVEHARFKETDRVHNCAVELENVGVDVEELQDGLIIKGNPTGGYVDSHMDHRMVMAFYVLGLKIGNIIIKDASCYDISFPNFLEVMHTISEK</sequence>
<dbReference type="PIRSF" id="PIRSF000505">
    <property type="entry name" value="EPSPS"/>
    <property type="match status" value="1"/>
</dbReference>
<evidence type="ECO:0000256" key="4">
    <source>
        <dbReference type="ARBA" id="ARBA00022679"/>
    </source>
</evidence>
<protein>
    <recommendedName>
        <fullName evidence="7">3-phosphoshikimate 1-carboxyvinyltransferase</fullName>
        <ecNumber evidence="7">2.5.1.19</ecNumber>
    </recommendedName>
    <alternativeName>
        <fullName evidence="7">5-enolpyruvylshikimate-3-phosphate synthase</fullName>
        <shortName evidence="7">EPSP synthase</shortName>
        <shortName evidence="7">EPSPS</shortName>
    </alternativeName>
</protein>
<feature type="active site" description="Proton acceptor" evidence="7">
    <location>
        <position position="315"/>
    </location>
</feature>
<keyword evidence="3 7" id="KW-0028">Amino-acid biosynthesis</keyword>
<dbReference type="UniPathway" id="UPA00053">
    <property type="reaction ID" value="UER00089"/>
</dbReference>
<feature type="binding site" evidence="7">
    <location>
        <position position="26"/>
    </location>
    <ligand>
        <name>3-phosphoshikimate</name>
        <dbReference type="ChEBI" id="CHEBI:145989"/>
    </ligand>
</feature>
<evidence type="ECO:0000256" key="7">
    <source>
        <dbReference type="HAMAP-Rule" id="MF_00210"/>
    </source>
</evidence>
<evidence type="ECO:0000256" key="2">
    <source>
        <dbReference type="ARBA" id="ARBA00009948"/>
    </source>
</evidence>
<feature type="binding site" evidence="7">
    <location>
        <position position="346"/>
    </location>
    <ligand>
        <name>phosphoenolpyruvate</name>
        <dbReference type="ChEBI" id="CHEBI:58702"/>
    </ligand>
</feature>
<dbReference type="InterPro" id="IPR001986">
    <property type="entry name" value="Enolpyruvate_Tfrase_dom"/>
</dbReference>
<dbReference type="InterPro" id="IPR036968">
    <property type="entry name" value="Enolpyruvate_Tfrase_sf"/>
</dbReference>
<feature type="binding site" evidence="7">
    <location>
        <position position="169"/>
    </location>
    <ligand>
        <name>phosphoenolpyruvate</name>
        <dbReference type="ChEBI" id="CHEBI:58702"/>
    </ligand>
</feature>
<comment type="subunit">
    <text evidence="7">Monomer.</text>
</comment>
<feature type="domain" description="Enolpyruvate transferase" evidence="8">
    <location>
        <begin position="5"/>
        <end position="420"/>
    </location>
</feature>
<feature type="binding site" evidence="7">
    <location>
        <position position="168"/>
    </location>
    <ligand>
        <name>3-phosphoshikimate</name>
        <dbReference type="ChEBI" id="CHEBI:145989"/>
    </ligand>
</feature>
<dbReference type="GO" id="GO:0003866">
    <property type="term" value="F:3-phosphoshikimate 1-carboxyvinyltransferase activity"/>
    <property type="evidence" value="ECO:0007669"/>
    <property type="project" value="UniProtKB-UniRule"/>
</dbReference>
<comment type="catalytic activity">
    <reaction evidence="6">
        <text>3-phosphoshikimate + phosphoenolpyruvate = 5-O-(1-carboxyvinyl)-3-phosphoshikimate + phosphate</text>
        <dbReference type="Rhea" id="RHEA:21256"/>
        <dbReference type="ChEBI" id="CHEBI:43474"/>
        <dbReference type="ChEBI" id="CHEBI:57701"/>
        <dbReference type="ChEBI" id="CHEBI:58702"/>
        <dbReference type="ChEBI" id="CHEBI:145989"/>
        <dbReference type="EC" id="2.5.1.19"/>
    </reaction>
    <physiologicalReaction direction="left-to-right" evidence="6">
        <dbReference type="Rhea" id="RHEA:21257"/>
    </physiologicalReaction>
</comment>
<keyword evidence="7" id="KW-0963">Cytoplasm</keyword>
<comment type="similarity">
    <text evidence="2 7">Belongs to the EPSP synthase family.</text>
</comment>
<feature type="binding site" evidence="7">
    <location>
        <position position="21"/>
    </location>
    <ligand>
        <name>phosphoenolpyruvate</name>
        <dbReference type="ChEBI" id="CHEBI:58702"/>
    </ligand>
</feature>
<feature type="binding site" evidence="7">
    <location>
        <position position="195"/>
    </location>
    <ligand>
        <name>3-phosphoshikimate</name>
        <dbReference type="ChEBI" id="CHEBI:145989"/>
    </ligand>
</feature>
<feature type="binding site" evidence="7">
    <location>
        <position position="22"/>
    </location>
    <ligand>
        <name>3-phosphoshikimate</name>
        <dbReference type="ChEBI" id="CHEBI:145989"/>
    </ligand>
</feature>
<dbReference type="SUPFAM" id="SSF55205">
    <property type="entry name" value="EPT/RTPC-like"/>
    <property type="match status" value="1"/>
</dbReference>
<organism evidence="9 10">
    <name type="scientific">Methanosphaera stadtmanae</name>
    <dbReference type="NCBI Taxonomy" id="2317"/>
    <lineage>
        <taxon>Archaea</taxon>
        <taxon>Methanobacteriati</taxon>
        <taxon>Methanobacteriota</taxon>
        <taxon>Methanomada group</taxon>
        <taxon>Methanobacteria</taxon>
        <taxon>Methanobacteriales</taxon>
        <taxon>Methanobacteriaceae</taxon>
        <taxon>Methanosphaera</taxon>
    </lineage>
</organism>
<dbReference type="HAMAP" id="MF_00210">
    <property type="entry name" value="EPSP_synth"/>
    <property type="match status" value="1"/>
</dbReference>
<evidence type="ECO:0000256" key="6">
    <source>
        <dbReference type="ARBA" id="ARBA00044633"/>
    </source>
</evidence>
<dbReference type="NCBIfam" id="TIGR01356">
    <property type="entry name" value="aroA"/>
    <property type="match status" value="1"/>
</dbReference>
<dbReference type="PANTHER" id="PTHR21090:SF5">
    <property type="entry name" value="PENTAFUNCTIONAL AROM POLYPEPTIDE"/>
    <property type="match status" value="1"/>
</dbReference>
<dbReference type="PROSITE" id="PS00104">
    <property type="entry name" value="EPSP_SYNTHASE_1"/>
    <property type="match status" value="1"/>
</dbReference>
<dbReference type="InterPro" id="IPR006264">
    <property type="entry name" value="EPSP_synthase"/>
</dbReference>
<gene>
    <name evidence="7" type="primary">aroA</name>
    <name evidence="9" type="ORF">CA615_02365</name>
</gene>
<evidence type="ECO:0000313" key="10">
    <source>
        <dbReference type="Proteomes" id="UP000248557"/>
    </source>
</evidence>
<feature type="binding site" evidence="7">
    <location>
        <position position="122"/>
    </location>
    <ligand>
        <name>phosphoenolpyruvate</name>
        <dbReference type="ChEBI" id="CHEBI:58702"/>
    </ligand>
</feature>
<dbReference type="GO" id="GO:0008652">
    <property type="term" value="P:amino acid biosynthetic process"/>
    <property type="evidence" value="ECO:0007669"/>
    <property type="project" value="UniProtKB-KW"/>
</dbReference>
<evidence type="ECO:0000313" key="9">
    <source>
        <dbReference type="EMBL" id="RAP03450.1"/>
    </source>
</evidence>
<proteinExistence type="inferred from homology"/>
<name>A0A328Q9K3_9EURY</name>